<feature type="transmembrane region" description="Helical" evidence="1">
    <location>
        <begin position="262"/>
        <end position="284"/>
    </location>
</feature>
<dbReference type="KEGG" id="shun:DWB77_07251"/>
<organism evidence="3 4">
    <name type="scientific">Streptomyces hundungensis</name>
    <dbReference type="NCBI Taxonomy" id="1077946"/>
    <lineage>
        <taxon>Bacteria</taxon>
        <taxon>Bacillati</taxon>
        <taxon>Actinomycetota</taxon>
        <taxon>Actinomycetes</taxon>
        <taxon>Kitasatosporales</taxon>
        <taxon>Streptomycetaceae</taxon>
        <taxon>Streptomyces</taxon>
    </lineage>
</organism>
<protein>
    <recommendedName>
        <fullName evidence="5">DUF4198 domain-containing protein</fullName>
    </recommendedName>
</protein>
<keyword evidence="2" id="KW-0732">Signal</keyword>
<dbReference type="AlphaFoldDB" id="A0A387HMB6"/>
<evidence type="ECO:0000256" key="1">
    <source>
        <dbReference type="SAM" id="Phobius"/>
    </source>
</evidence>
<evidence type="ECO:0000313" key="3">
    <source>
        <dbReference type="EMBL" id="AYG85035.1"/>
    </source>
</evidence>
<evidence type="ECO:0000256" key="2">
    <source>
        <dbReference type="SAM" id="SignalP"/>
    </source>
</evidence>
<name>A0A387HMB6_9ACTN</name>
<sequence>MFGRAVRALAAVGLAVLVVGVPDQAVADEQHTLSAAAAASPSAGPRLEFDWDKVEVGARVAMSVTGMPPGWDQVTVTSPALKKPVALTPASPGAPESSRFPKAKAEAVRDDIAPGVYAVTAVSGGRPVATASLTVVPPAAAEIARFVAGPKGGRLGVDDSTPKVVVRPGSDIVVLLADYHPARNEDALTVKSTAFTGPLTIQKGNSDAPGCKCDDGTTVYAGHTTLRDDIPAGTYPLTVVSHHGQQTSSAQLKVAGDPVRHYRLWLIGGAAVVVLGAVAGLVLLRRRRAAAAA</sequence>
<keyword evidence="1" id="KW-0812">Transmembrane</keyword>
<dbReference type="RefSeq" id="WP_162952691.1">
    <property type="nucleotide sequence ID" value="NZ_CP032698.1"/>
</dbReference>
<feature type="chain" id="PRO_5017234910" description="DUF4198 domain-containing protein" evidence="2">
    <location>
        <begin position="28"/>
        <end position="293"/>
    </location>
</feature>
<feature type="signal peptide" evidence="2">
    <location>
        <begin position="1"/>
        <end position="27"/>
    </location>
</feature>
<keyword evidence="1" id="KW-0472">Membrane</keyword>
<keyword evidence="4" id="KW-1185">Reference proteome</keyword>
<reference evidence="3 4" key="1">
    <citation type="submission" date="2018-10" db="EMBL/GenBank/DDBJ databases">
        <title>Relationship between Morphology and Antimicrobial Activity in Streptomyces.</title>
        <authorList>
            <person name="Kang H.J."/>
            <person name="Kim S.B."/>
        </authorList>
    </citation>
    <scope>NUCLEOTIDE SEQUENCE [LARGE SCALE GENOMIC DNA]</scope>
    <source>
        <strain evidence="3 4">BH38</strain>
    </source>
</reference>
<accession>A0A387HMB6</accession>
<dbReference type="Proteomes" id="UP000271554">
    <property type="component" value="Chromosome"/>
</dbReference>
<proteinExistence type="predicted"/>
<evidence type="ECO:0000313" key="4">
    <source>
        <dbReference type="Proteomes" id="UP000271554"/>
    </source>
</evidence>
<gene>
    <name evidence="3" type="ORF">DWB77_07251</name>
</gene>
<evidence type="ECO:0008006" key="5">
    <source>
        <dbReference type="Google" id="ProtNLM"/>
    </source>
</evidence>
<dbReference type="EMBL" id="CP032698">
    <property type="protein sequence ID" value="AYG85035.1"/>
    <property type="molecule type" value="Genomic_DNA"/>
</dbReference>
<keyword evidence="1" id="KW-1133">Transmembrane helix</keyword>